<protein>
    <submittedName>
        <fullName evidence="1">Uncharacterized protein</fullName>
    </submittedName>
</protein>
<keyword evidence="2" id="KW-1185">Reference proteome</keyword>
<dbReference type="AlphaFoldDB" id="Q72E25"/>
<gene>
    <name evidence="1" type="ordered locus">DVU_0754</name>
</gene>
<name>Q72E25_NITV2</name>
<dbReference type="EMBL" id="AE017285">
    <property type="protein sequence ID" value="AAS95234.1"/>
    <property type="molecule type" value="Genomic_DNA"/>
</dbReference>
<dbReference type="KEGG" id="dvu:DVU_0754"/>
<evidence type="ECO:0000313" key="1">
    <source>
        <dbReference type="EMBL" id="AAS95234.1"/>
    </source>
</evidence>
<dbReference type="HOGENOM" id="CLU_3215418_0_0_7"/>
<dbReference type="STRING" id="882.DVU_0754"/>
<dbReference type="PaxDb" id="882-DVU_0754"/>
<evidence type="ECO:0000313" key="2">
    <source>
        <dbReference type="Proteomes" id="UP000002194"/>
    </source>
</evidence>
<reference evidence="1 2" key="1">
    <citation type="journal article" date="2004" name="Nat. Biotechnol.">
        <title>The genome sequence of the anaerobic, sulfate-reducing bacterium Desulfovibrio vulgaris Hildenborough.</title>
        <authorList>
            <person name="Heidelberg J.F."/>
            <person name="Seshadri R."/>
            <person name="Haveman S.A."/>
            <person name="Hemme C.L."/>
            <person name="Paulsen I.T."/>
            <person name="Kolonay J.F."/>
            <person name="Eisen J.A."/>
            <person name="Ward N."/>
            <person name="Methe B."/>
            <person name="Brinkac L.M."/>
            <person name="Daugherty S.C."/>
            <person name="Deboy R.T."/>
            <person name="Dodson R.J."/>
            <person name="Durkin A.S."/>
            <person name="Madupu R."/>
            <person name="Nelson W.C."/>
            <person name="Sullivan S.A."/>
            <person name="Fouts D."/>
            <person name="Haft D.H."/>
            <person name="Selengut J."/>
            <person name="Peterson J.D."/>
            <person name="Davidsen T.M."/>
            <person name="Zafar N."/>
            <person name="Zhou L."/>
            <person name="Radune D."/>
            <person name="Dimitrov G."/>
            <person name="Hance M."/>
            <person name="Tran K."/>
            <person name="Khouri H."/>
            <person name="Gill J."/>
            <person name="Utterback T.R."/>
            <person name="Feldblyum T.V."/>
            <person name="Wall J.D."/>
            <person name="Voordouw G."/>
            <person name="Fraser C.M."/>
        </authorList>
    </citation>
    <scope>NUCLEOTIDE SEQUENCE [LARGE SCALE GENOMIC DNA]</scope>
    <source>
        <strain evidence="2">ATCC 29579 / DSM 644 / NCIMB 8303 / VKM B-1760 / Hildenborough</strain>
    </source>
</reference>
<dbReference type="EnsemblBacteria" id="AAS95234">
    <property type="protein sequence ID" value="AAS95234"/>
    <property type="gene ID" value="DVU_0754"/>
</dbReference>
<organism evidence="1 2">
    <name type="scientific">Nitratidesulfovibrio vulgaris (strain ATCC 29579 / DSM 644 / CCUG 34227 / NCIMB 8303 / VKM B-1760 / Hildenborough)</name>
    <name type="common">Desulfovibrio vulgaris</name>
    <dbReference type="NCBI Taxonomy" id="882"/>
    <lineage>
        <taxon>Bacteria</taxon>
        <taxon>Pseudomonadati</taxon>
        <taxon>Thermodesulfobacteriota</taxon>
        <taxon>Desulfovibrionia</taxon>
        <taxon>Desulfovibrionales</taxon>
        <taxon>Desulfovibrionaceae</taxon>
        <taxon>Nitratidesulfovibrio</taxon>
    </lineage>
</organism>
<proteinExistence type="predicted"/>
<accession>Q72E25</accession>
<sequence length="44" mass="4785">MVAASDPANDSFVKPTTSRLVLREPFCYTGAGAFSPHRTERSIT</sequence>
<dbReference type="Proteomes" id="UP000002194">
    <property type="component" value="Chromosome"/>
</dbReference>